<feature type="compositionally biased region" description="Low complexity" evidence="1">
    <location>
        <begin position="17"/>
        <end position="27"/>
    </location>
</feature>
<accession>A0AAW9CWY6</accession>
<organism evidence="2 3">
    <name type="scientific">Burkholderia thailandensis</name>
    <dbReference type="NCBI Taxonomy" id="57975"/>
    <lineage>
        <taxon>Bacteria</taxon>
        <taxon>Pseudomonadati</taxon>
        <taxon>Pseudomonadota</taxon>
        <taxon>Betaproteobacteria</taxon>
        <taxon>Burkholderiales</taxon>
        <taxon>Burkholderiaceae</taxon>
        <taxon>Burkholderia</taxon>
        <taxon>pseudomallei group</taxon>
    </lineage>
</organism>
<evidence type="ECO:0000256" key="1">
    <source>
        <dbReference type="SAM" id="MobiDB-lite"/>
    </source>
</evidence>
<dbReference type="Proteomes" id="UP001272137">
    <property type="component" value="Unassembled WGS sequence"/>
</dbReference>
<evidence type="ECO:0000313" key="2">
    <source>
        <dbReference type="EMBL" id="MDW9253174.1"/>
    </source>
</evidence>
<sequence>MRKTGREALPRRGRGARGAAKSGAQAAHENGRGAAPAIRADSFATAANPKCRARISIFSRLIQDI</sequence>
<feature type="region of interest" description="Disordered" evidence="1">
    <location>
        <begin position="1"/>
        <end position="35"/>
    </location>
</feature>
<dbReference type="AlphaFoldDB" id="A0AAW9CWY6"/>
<protein>
    <submittedName>
        <fullName evidence="2">Uncharacterized protein</fullName>
    </submittedName>
</protein>
<comment type="caution">
    <text evidence="2">The sequence shown here is derived from an EMBL/GenBank/DDBJ whole genome shotgun (WGS) entry which is preliminary data.</text>
</comment>
<dbReference type="EMBL" id="QXCT01000001">
    <property type="protein sequence ID" value="MDW9253174.1"/>
    <property type="molecule type" value="Genomic_DNA"/>
</dbReference>
<name>A0AAW9CWY6_BURTH</name>
<evidence type="ECO:0000313" key="3">
    <source>
        <dbReference type="Proteomes" id="UP001272137"/>
    </source>
</evidence>
<gene>
    <name evidence="2" type="ORF">C7S16_5605</name>
</gene>
<reference evidence="2" key="1">
    <citation type="submission" date="2018-08" db="EMBL/GenBank/DDBJ databases">
        <title>Identification of Burkholderia cepacia strains that express a Burkholderia pseudomallei-like capsular polysaccharide.</title>
        <authorList>
            <person name="Burtnick M.N."/>
            <person name="Vongsouvath M."/>
            <person name="Newton P."/>
            <person name="Wuthiekanun V."/>
            <person name="Limmathurotsakul D."/>
            <person name="Brett P.J."/>
            <person name="Chantratita N."/>
            <person name="Dance D.A."/>
        </authorList>
    </citation>
    <scope>NUCLEOTIDE SEQUENCE</scope>
    <source>
        <strain evidence="2">SBXCC001</strain>
    </source>
</reference>
<feature type="compositionally biased region" description="Basic and acidic residues" evidence="1">
    <location>
        <begin position="1"/>
        <end position="10"/>
    </location>
</feature>
<proteinExistence type="predicted"/>